<gene>
    <name evidence="1" type="ORF">PILCRDRAFT_8321</name>
</gene>
<accession>A0A0C3FBK3</accession>
<dbReference type="OrthoDB" id="3232941at2759"/>
<dbReference type="AlphaFoldDB" id="A0A0C3FBK3"/>
<evidence type="ECO:0000313" key="2">
    <source>
        <dbReference type="Proteomes" id="UP000054166"/>
    </source>
</evidence>
<organism evidence="1 2">
    <name type="scientific">Piloderma croceum (strain F 1598)</name>
    <dbReference type="NCBI Taxonomy" id="765440"/>
    <lineage>
        <taxon>Eukaryota</taxon>
        <taxon>Fungi</taxon>
        <taxon>Dikarya</taxon>
        <taxon>Basidiomycota</taxon>
        <taxon>Agaricomycotina</taxon>
        <taxon>Agaricomycetes</taxon>
        <taxon>Agaricomycetidae</taxon>
        <taxon>Atheliales</taxon>
        <taxon>Atheliaceae</taxon>
        <taxon>Piloderma</taxon>
    </lineage>
</organism>
<reference evidence="1 2" key="1">
    <citation type="submission" date="2014-04" db="EMBL/GenBank/DDBJ databases">
        <authorList>
            <consortium name="DOE Joint Genome Institute"/>
            <person name="Kuo A."/>
            <person name="Tarkka M."/>
            <person name="Buscot F."/>
            <person name="Kohler A."/>
            <person name="Nagy L.G."/>
            <person name="Floudas D."/>
            <person name="Copeland A."/>
            <person name="Barry K.W."/>
            <person name="Cichocki N."/>
            <person name="Veneault-Fourrey C."/>
            <person name="LaButti K."/>
            <person name="Lindquist E.A."/>
            <person name="Lipzen A."/>
            <person name="Lundell T."/>
            <person name="Morin E."/>
            <person name="Murat C."/>
            <person name="Sun H."/>
            <person name="Tunlid A."/>
            <person name="Henrissat B."/>
            <person name="Grigoriev I.V."/>
            <person name="Hibbett D.S."/>
            <person name="Martin F."/>
            <person name="Nordberg H.P."/>
            <person name="Cantor M.N."/>
            <person name="Hua S.X."/>
        </authorList>
    </citation>
    <scope>NUCLEOTIDE SEQUENCE [LARGE SCALE GENOMIC DNA]</scope>
    <source>
        <strain evidence="1 2">F 1598</strain>
    </source>
</reference>
<dbReference type="EMBL" id="KN832996">
    <property type="protein sequence ID" value="KIM82080.1"/>
    <property type="molecule type" value="Genomic_DNA"/>
</dbReference>
<dbReference type="InterPro" id="IPR041078">
    <property type="entry name" value="Plavaka"/>
</dbReference>
<keyword evidence="2" id="KW-1185">Reference proteome</keyword>
<dbReference type="HOGENOM" id="CLU_006344_12_2_1"/>
<dbReference type="Pfam" id="PF18759">
    <property type="entry name" value="Plavaka"/>
    <property type="match status" value="1"/>
</dbReference>
<protein>
    <submittedName>
        <fullName evidence="1">Uncharacterized protein</fullName>
    </submittedName>
</protein>
<reference evidence="2" key="2">
    <citation type="submission" date="2015-01" db="EMBL/GenBank/DDBJ databases">
        <title>Evolutionary Origins and Diversification of the Mycorrhizal Mutualists.</title>
        <authorList>
            <consortium name="DOE Joint Genome Institute"/>
            <consortium name="Mycorrhizal Genomics Consortium"/>
            <person name="Kohler A."/>
            <person name="Kuo A."/>
            <person name="Nagy L.G."/>
            <person name="Floudas D."/>
            <person name="Copeland A."/>
            <person name="Barry K.W."/>
            <person name="Cichocki N."/>
            <person name="Veneault-Fourrey C."/>
            <person name="LaButti K."/>
            <person name="Lindquist E.A."/>
            <person name="Lipzen A."/>
            <person name="Lundell T."/>
            <person name="Morin E."/>
            <person name="Murat C."/>
            <person name="Riley R."/>
            <person name="Ohm R."/>
            <person name="Sun H."/>
            <person name="Tunlid A."/>
            <person name="Henrissat B."/>
            <person name="Grigoriev I.V."/>
            <person name="Hibbett D.S."/>
            <person name="Martin F."/>
        </authorList>
    </citation>
    <scope>NUCLEOTIDE SEQUENCE [LARGE SCALE GENOMIC DNA]</scope>
    <source>
        <strain evidence="2">F 1598</strain>
    </source>
</reference>
<evidence type="ECO:0000313" key="1">
    <source>
        <dbReference type="EMBL" id="KIM82080.1"/>
    </source>
</evidence>
<dbReference type="Proteomes" id="UP000054166">
    <property type="component" value="Unassembled WGS sequence"/>
</dbReference>
<name>A0A0C3FBK3_PILCF</name>
<dbReference type="InParanoid" id="A0A0C3FBK3"/>
<sequence>MPNDRGEHKDSPLRTAPSVRFTLRQKQNGEDPLEFEDEGLREVYSPFWSDLPHSDIFCCISLDILHQLHKGVFKDHFVKWCSDIVGETTIDDCFRAMSTHPELRHFKKGISSVSQWTGKEHKEMQKVYLGVLAGAVPAKVLTAVRGFLDFVYYAQYQSHTIETLHRMQESLNLFHANKDVFVDLSIRDHFNIPKLHSMCHYITSIQSLGSVDGLNSEGPE</sequence>
<dbReference type="STRING" id="765440.A0A0C3FBK3"/>
<proteinExistence type="predicted"/>